<evidence type="ECO:0000256" key="4">
    <source>
        <dbReference type="ARBA" id="ARBA00022729"/>
    </source>
</evidence>
<keyword evidence="6" id="KW-0929">Antimicrobial</keyword>
<keyword evidence="4 6" id="KW-0732">Signal</keyword>
<keyword evidence="5" id="KW-1015">Disulfide bond</keyword>
<feature type="chain" id="PRO_5044957513" description="Beta-defensin" evidence="6">
    <location>
        <begin position="24"/>
        <end position="104"/>
    </location>
</feature>
<keyword evidence="3 6" id="KW-0964">Secreted</keyword>
<dbReference type="AlphaFoldDB" id="A0A452RA52"/>
<dbReference type="InterPro" id="IPR025933">
    <property type="entry name" value="Beta_defensin_dom"/>
</dbReference>
<dbReference type="GO" id="GO:0042742">
    <property type="term" value="P:defense response to bacterium"/>
    <property type="evidence" value="ECO:0007669"/>
    <property type="project" value="UniProtKB-UniRule"/>
</dbReference>
<keyword evidence="9" id="KW-1185">Reference proteome</keyword>
<keyword evidence="6" id="KW-0044">Antibiotic</keyword>
<dbReference type="GO" id="GO:0045087">
    <property type="term" value="P:innate immune response"/>
    <property type="evidence" value="ECO:0007669"/>
    <property type="project" value="InterPro"/>
</dbReference>
<protein>
    <recommendedName>
        <fullName evidence="6">Beta-defensin</fullName>
    </recommendedName>
</protein>
<dbReference type="GO" id="GO:0005576">
    <property type="term" value="C:extracellular region"/>
    <property type="evidence" value="ECO:0007669"/>
    <property type="project" value="UniProtKB-SubCell"/>
</dbReference>
<dbReference type="Pfam" id="PF13841">
    <property type="entry name" value="Defensin_beta_2"/>
    <property type="match status" value="1"/>
</dbReference>
<evidence type="ECO:0000256" key="6">
    <source>
        <dbReference type="RuleBase" id="RU231113"/>
    </source>
</evidence>
<evidence type="ECO:0000256" key="5">
    <source>
        <dbReference type="ARBA" id="ARBA00023157"/>
    </source>
</evidence>
<evidence type="ECO:0000259" key="7">
    <source>
        <dbReference type="Pfam" id="PF13841"/>
    </source>
</evidence>
<comment type="similarity">
    <text evidence="2 6">Belongs to the beta-defensin family.</text>
</comment>
<dbReference type="OMA" id="CCIPTQS"/>
<comment type="subcellular location">
    <subcellularLocation>
        <location evidence="1 6">Secreted</location>
    </subcellularLocation>
</comment>
<dbReference type="Ensembl" id="ENSUAMT00000017361.1">
    <property type="protein sequence ID" value="ENSUAMP00000015492.1"/>
    <property type="gene ID" value="ENSUAMG00000012399.1"/>
</dbReference>
<evidence type="ECO:0000256" key="3">
    <source>
        <dbReference type="ARBA" id="ARBA00022525"/>
    </source>
</evidence>
<dbReference type="GeneTree" id="ENSGT00900000143580"/>
<reference evidence="8" key="2">
    <citation type="submission" date="2025-08" db="UniProtKB">
        <authorList>
            <consortium name="Ensembl"/>
        </authorList>
    </citation>
    <scope>IDENTIFICATION</scope>
</reference>
<keyword evidence="6" id="KW-0211">Defensin</keyword>
<evidence type="ECO:0000256" key="2">
    <source>
        <dbReference type="ARBA" id="ARBA00007371"/>
    </source>
</evidence>
<reference evidence="9" key="1">
    <citation type="submission" date="2016-06" db="EMBL/GenBank/DDBJ databases">
        <title>De novo assembly and RNA-Seq shows season-dependent expression and editing in black bear kidneys.</title>
        <authorList>
            <person name="Korstanje R."/>
            <person name="Srivastava A."/>
            <person name="Sarsani V.K."/>
            <person name="Sheehan S.M."/>
            <person name="Seger R.L."/>
            <person name="Barter M.E."/>
            <person name="Lindqvist C."/>
            <person name="Brody L.C."/>
            <person name="Mullikin J.C."/>
        </authorList>
    </citation>
    <scope>NUCLEOTIDE SEQUENCE [LARGE SCALE GENOMIC DNA]</scope>
</reference>
<dbReference type="Proteomes" id="UP000291022">
    <property type="component" value="Unassembled WGS sequence"/>
</dbReference>
<feature type="domain" description="Beta-defensin" evidence="7">
    <location>
        <begin position="34"/>
        <end position="59"/>
    </location>
</feature>
<evidence type="ECO:0000256" key="1">
    <source>
        <dbReference type="ARBA" id="ARBA00004613"/>
    </source>
</evidence>
<organism evidence="8 9">
    <name type="scientific">Ursus americanus</name>
    <name type="common">American black bear</name>
    <name type="synonym">Euarctos americanus</name>
    <dbReference type="NCBI Taxonomy" id="9643"/>
    <lineage>
        <taxon>Eukaryota</taxon>
        <taxon>Metazoa</taxon>
        <taxon>Chordata</taxon>
        <taxon>Craniata</taxon>
        <taxon>Vertebrata</taxon>
        <taxon>Euteleostomi</taxon>
        <taxon>Mammalia</taxon>
        <taxon>Eutheria</taxon>
        <taxon>Laurasiatheria</taxon>
        <taxon>Carnivora</taxon>
        <taxon>Caniformia</taxon>
        <taxon>Ursidae</taxon>
        <taxon>Ursus</taxon>
    </lineage>
</organism>
<name>A0A452RA52_URSAM</name>
<comment type="function">
    <text evidence="6">Has antibacterial activity.</text>
</comment>
<sequence length="104" mass="11945">MSVMKPYLMTIVILLILVHKTSALKKSKTQPTIKCQQGYGICRERCRHDETETHFCRNKGKLPIFLSFWVPSSILKATNTGPYHIVSFYLSSFSAFHFHIEGPL</sequence>
<evidence type="ECO:0000313" key="8">
    <source>
        <dbReference type="Ensembl" id="ENSUAMP00000015492.1"/>
    </source>
</evidence>
<accession>A0A452RA52</accession>
<reference evidence="8" key="3">
    <citation type="submission" date="2025-09" db="UniProtKB">
        <authorList>
            <consortium name="Ensembl"/>
        </authorList>
    </citation>
    <scope>IDENTIFICATION</scope>
</reference>
<evidence type="ECO:0000313" key="9">
    <source>
        <dbReference type="Proteomes" id="UP000291022"/>
    </source>
</evidence>
<proteinExistence type="inferred from homology"/>
<feature type="signal peptide" evidence="6">
    <location>
        <begin position="1"/>
        <end position="23"/>
    </location>
</feature>